<sequence length="181" mass="21125">MILAIPYQAFEVNHIHLNPFQLDRFGKTIAKLSYKDNSIDFHDVSILSPPLRIVDYNPETSRLRVDISDHPTFMVKMNTLHEYLVSTFYVHQQSFLNMRNKPYESIRHLFYFLLDGNILSLFIYPTVLVKTDNEQTLHVSDLKSGDTIRCIVRLQGVSQIPNKDDIRLRLHHSVPSVWSLS</sequence>
<evidence type="ECO:0000313" key="1">
    <source>
        <dbReference type="EMBL" id="QHT14795.1"/>
    </source>
</evidence>
<protein>
    <submittedName>
        <fullName evidence="1">Uncharacterized protein</fullName>
    </submittedName>
</protein>
<dbReference type="EMBL" id="MN739590">
    <property type="protein sequence ID" value="QHT14795.1"/>
    <property type="molecule type" value="Genomic_DNA"/>
</dbReference>
<organism evidence="1">
    <name type="scientific">viral metagenome</name>
    <dbReference type="NCBI Taxonomy" id="1070528"/>
    <lineage>
        <taxon>unclassified sequences</taxon>
        <taxon>metagenomes</taxon>
        <taxon>organismal metagenomes</taxon>
    </lineage>
</organism>
<accession>A0A6C0DGT6</accession>
<reference evidence="1" key="1">
    <citation type="journal article" date="2020" name="Nature">
        <title>Giant virus diversity and host interactions through global metagenomics.</title>
        <authorList>
            <person name="Schulz F."/>
            <person name="Roux S."/>
            <person name="Paez-Espino D."/>
            <person name="Jungbluth S."/>
            <person name="Walsh D.A."/>
            <person name="Denef V.J."/>
            <person name="McMahon K.D."/>
            <person name="Konstantinidis K.T."/>
            <person name="Eloe-Fadrosh E.A."/>
            <person name="Kyrpides N.C."/>
            <person name="Woyke T."/>
        </authorList>
    </citation>
    <scope>NUCLEOTIDE SEQUENCE</scope>
    <source>
        <strain evidence="1">GVMAG-M-3300023174-141</strain>
    </source>
</reference>
<dbReference type="AlphaFoldDB" id="A0A6C0DGT6"/>
<proteinExistence type="predicted"/>
<name>A0A6C0DGT6_9ZZZZ</name>